<reference evidence="1 2" key="1">
    <citation type="submission" date="2017-05" db="EMBL/GenBank/DDBJ databases">
        <title>Vagococcus spp. assemblies.</title>
        <authorList>
            <person name="Gulvik C.A."/>
        </authorList>
    </citation>
    <scope>NUCLEOTIDE SEQUENCE [LARGE SCALE GENOMIC DNA]</scope>
    <source>
        <strain evidence="1 2">DSM 24756</strain>
    </source>
</reference>
<dbReference type="RefSeq" id="WP_126823625.1">
    <property type="nucleotide sequence ID" value="NZ_JBHLWU010000001.1"/>
</dbReference>
<accession>A0A430AKW9</accession>
<dbReference type="Proteomes" id="UP000288669">
    <property type="component" value="Unassembled WGS sequence"/>
</dbReference>
<protein>
    <submittedName>
        <fullName evidence="1">Uncharacterized protein</fullName>
    </submittedName>
</protein>
<sequence length="167" mass="20008">MLEIISVCIGALIVFISMSVNQSYHNKKYQRYIELQEKKKEMETLMLLNRKINEITQKRSLYMEEYVSFDSFDDCYITIDDYVYLQSFCAQNYFYLPNYLVEEFFKNIAHRQVILAPEETHEMGGFAYKGGRLVLENFSEELIHCAEDRKTEISKLSQHKIPYFDWK</sequence>
<name>A0A430AKW9_9ENTE</name>
<dbReference type="AlphaFoldDB" id="A0A430AKW9"/>
<evidence type="ECO:0000313" key="1">
    <source>
        <dbReference type="EMBL" id="RSU08738.1"/>
    </source>
</evidence>
<dbReference type="EMBL" id="NGJZ01000001">
    <property type="protein sequence ID" value="RSU08738.1"/>
    <property type="molecule type" value="Genomic_DNA"/>
</dbReference>
<gene>
    <name evidence="1" type="ORF">CBF30_05810</name>
</gene>
<keyword evidence="2" id="KW-1185">Reference proteome</keyword>
<organism evidence="1 2">
    <name type="scientific">Vagococcus entomophilus</name>
    <dbReference type="NCBI Taxonomy" id="1160095"/>
    <lineage>
        <taxon>Bacteria</taxon>
        <taxon>Bacillati</taxon>
        <taxon>Bacillota</taxon>
        <taxon>Bacilli</taxon>
        <taxon>Lactobacillales</taxon>
        <taxon>Enterococcaceae</taxon>
        <taxon>Vagococcus</taxon>
    </lineage>
</organism>
<comment type="caution">
    <text evidence="1">The sequence shown here is derived from an EMBL/GenBank/DDBJ whole genome shotgun (WGS) entry which is preliminary data.</text>
</comment>
<evidence type="ECO:0000313" key="2">
    <source>
        <dbReference type="Proteomes" id="UP000288669"/>
    </source>
</evidence>
<proteinExistence type="predicted"/>
<dbReference type="OrthoDB" id="2192989at2"/>